<feature type="transmembrane region" description="Helical" evidence="1">
    <location>
        <begin position="170"/>
        <end position="186"/>
    </location>
</feature>
<evidence type="ECO:0000256" key="1">
    <source>
        <dbReference type="SAM" id="Phobius"/>
    </source>
</evidence>
<keyword evidence="1" id="KW-1133">Transmembrane helix</keyword>
<dbReference type="EMBL" id="CAUYUJ010005880">
    <property type="protein sequence ID" value="CAK0815282.1"/>
    <property type="molecule type" value="Genomic_DNA"/>
</dbReference>
<feature type="transmembrane region" description="Helical" evidence="1">
    <location>
        <begin position="113"/>
        <end position="131"/>
    </location>
</feature>
<gene>
    <name evidence="2" type="ORF">PCOR1329_LOCUS18629</name>
</gene>
<organism evidence="2 3">
    <name type="scientific">Prorocentrum cordatum</name>
    <dbReference type="NCBI Taxonomy" id="2364126"/>
    <lineage>
        <taxon>Eukaryota</taxon>
        <taxon>Sar</taxon>
        <taxon>Alveolata</taxon>
        <taxon>Dinophyceae</taxon>
        <taxon>Prorocentrales</taxon>
        <taxon>Prorocentraceae</taxon>
        <taxon>Prorocentrum</taxon>
    </lineage>
</organism>
<dbReference type="Proteomes" id="UP001189429">
    <property type="component" value="Unassembled WGS sequence"/>
</dbReference>
<sequence length="243" mass="24891">MQLLSDCAGASQHVFTQLLLAPRAERRPAVSLGRGATRGASAGSGSDDILLVPSALSPVMASVPSGPRGGDEDAPPPSKPQIAFLTQPVLGIFGVFSVLIFEHGDFTPPPLGSLMAFALGVTGILLCELRLVELTSALTLAVLAAAHNVIMVIFFLVLGGEGGDISLTQSVGYAVNTAGVVAYAVVKRWQNREDSALQASGVGAALLAHPGDLSMRAGPAPESNLGHRSDFLSTSTATAAKHM</sequence>
<protein>
    <recommendedName>
        <fullName evidence="4">Protein RFT1 homolog</fullName>
    </recommendedName>
</protein>
<keyword evidence="1" id="KW-0812">Transmembrane</keyword>
<name>A0ABN9R8Q1_9DINO</name>
<keyword evidence="1" id="KW-0472">Membrane</keyword>
<feature type="transmembrane region" description="Helical" evidence="1">
    <location>
        <begin position="138"/>
        <end position="158"/>
    </location>
</feature>
<keyword evidence="3" id="KW-1185">Reference proteome</keyword>
<evidence type="ECO:0008006" key="4">
    <source>
        <dbReference type="Google" id="ProtNLM"/>
    </source>
</evidence>
<comment type="caution">
    <text evidence="2">The sequence shown here is derived from an EMBL/GenBank/DDBJ whole genome shotgun (WGS) entry which is preliminary data.</text>
</comment>
<proteinExistence type="predicted"/>
<evidence type="ECO:0000313" key="2">
    <source>
        <dbReference type="EMBL" id="CAK0815282.1"/>
    </source>
</evidence>
<accession>A0ABN9R8Q1</accession>
<feature type="transmembrane region" description="Helical" evidence="1">
    <location>
        <begin position="82"/>
        <end position="101"/>
    </location>
</feature>
<evidence type="ECO:0000313" key="3">
    <source>
        <dbReference type="Proteomes" id="UP001189429"/>
    </source>
</evidence>
<reference evidence="2" key="1">
    <citation type="submission" date="2023-10" db="EMBL/GenBank/DDBJ databases">
        <authorList>
            <person name="Chen Y."/>
            <person name="Shah S."/>
            <person name="Dougan E. K."/>
            <person name="Thang M."/>
            <person name="Chan C."/>
        </authorList>
    </citation>
    <scope>NUCLEOTIDE SEQUENCE [LARGE SCALE GENOMIC DNA]</scope>
</reference>